<reference evidence="5" key="1">
    <citation type="submission" date="2020-12" db="EMBL/GenBank/DDBJ databases">
        <title>Bacterial taxonomy.</title>
        <authorList>
            <person name="Pan X."/>
        </authorList>
    </citation>
    <scope>NUCLEOTIDE SEQUENCE</scope>
    <source>
        <strain evidence="5">B2012</strain>
    </source>
</reference>
<dbReference type="Gene3D" id="3.40.190.10">
    <property type="entry name" value="Periplasmic binding protein-like II"/>
    <property type="match status" value="1"/>
</dbReference>
<dbReference type="GO" id="GO:0030288">
    <property type="term" value="C:outer membrane-bounded periplasmic space"/>
    <property type="evidence" value="ECO:0007669"/>
    <property type="project" value="TreeGrafter"/>
</dbReference>
<evidence type="ECO:0000259" key="4">
    <source>
        <dbReference type="Pfam" id="PF00496"/>
    </source>
</evidence>
<keyword evidence="6" id="KW-1185">Reference proteome</keyword>
<comment type="subcellular location">
    <subcellularLocation>
        <location evidence="1">Periplasm</location>
    </subcellularLocation>
</comment>
<dbReference type="PANTHER" id="PTHR30290:SF64">
    <property type="entry name" value="ABC TRANSPORTER PERIPLASMIC BINDING PROTEIN"/>
    <property type="match status" value="1"/>
</dbReference>
<dbReference type="GO" id="GO:0015833">
    <property type="term" value="P:peptide transport"/>
    <property type="evidence" value="ECO:0007669"/>
    <property type="project" value="TreeGrafter"/>
</dbReference>
<dbReference type="EMBL" id="JAEKJA010000011">
    <property type="protein sequence ID" value="MBJ3776865.1"/>
    <property type="molecule type" value="Genomic_DNA"/>
</dbReference>
<dbReference type="GO" id="GO:0043190">
    <property type="term" value="C:ATP-binding cassette (ABC) transporter complex"/>
    <property type="evidence" value="ECO:0007669"/>
    <property type="project" value="InterPro"/>
</dbReference>
<dbReference type="PIRSF" id="PIRSF002741">
    <property type="entry name" value="MppA"/>
    <property type="match status" value="1"/>
</dbReference>
<evidence type="ECO:0000313" key="6">
    <source>
        <dbReference type="Proteomes" id="UP000609531"/>
    </source>
</evidence>
<dbReference type="PANTHER" id="PTHR30290">
    <property type="entry name" value="PERIPLASMIC BINDING COMPONENT OF ABC TRANSPORTER"/>
    <property type="match status" value="1"/>
</dbReference>
<evidence type="ECO:0000313" key="5">
    <source>
        <dbReference type="EMBL" id="MBJ3776865.1"/>
    </source>
</evidence>
<dbReference type="InterPro" id="IPR030678">
    <property type="entry name" value="Peptide/Ni-bd"/>
</dbReference>
<evidence type="ECO:0000256" key="3">
    <source>
        <dbReference type="ARBA" id="ARBA00022729"/>
    </source>
</evidence>
<dbReference type="GO" id="GO:0042884">
    <property type="term" value="P:microcin transport"/>
    <property type="evidence" value="ECO:0007669"/>
    <property type="project" value="TreeGrafter"/>
</dbReference>
<dbReference type="Proteomes" id="UP000609531">
    <property type="component" value="Unassembled WGS sequence"/>
</dbReference>
<evidence type="ECO:0000256" key="2">
    <source>
        <dbReference type="ARBA" id="ARBA00005695"/>
    </source>
</evidence>
<protein>
    <submittedName>
        <fullName evidence="5">ABC transporter substrate-binding protein</fullName>
    </submittedName>
</protein>
<dbReference type="Gene3D" id="3.10.105.10">
    <property type="entry name" value="Dipeptide-binding Protein, Domain 3"/>
    <property type="match status" value="1"/>
</dbReference>
<sequence length="612" mass="68908">MALVLACAPAAFAVADDGAPEPAWRHATSLSESPRYDAGFAHFDYVNTQAPKGGTVRLATPAGFDSFNPVLTRGIPAPGIGLIYDTLMTPSMDEDDISASYGLIAEAMRFPDDFSWVEFRINPAAHWHDDTPITPEDVVWSLDALKEANPRYAYYYRDVEKGEVVDEHTVRFTFARAGNRELPHILGQLLVLPKAWWTGKTASGAERSIMEGTLEPPLGSGAYKIARFEPGRFVEYERVPRYWAADHPTQVGSNNFDTIRYDVYRDQTVLLEAFKADSYDFRAENSAKNWATGYDFPAVERGDVILEVFPNEAMGIMQAFVMNLRLPKFQDERIRRALNLMYDFETLKRTVFYDQYDRIDSFFEGSELASSGLPEGKELAILEEVRDLVPPSVFTEPYTNPVNGTPENVRANAREAVRLFREAGYEIRNGKMVNVETGEPFTIDFMDDSPTSERSVLPYANSLRRIGVDLTFRVIDVSQYQNKLRNRDFEMTTTLWAQSLSPGNEQLAYWGSAAADSPQSENYAGIKDPGVDALIQKIILAKNREDLVAATKALDRVLLHHNYVIPQFYTSGIRTARWNRFGHPDNIPPYTTGFPTIWWWDAQKAASVGSPS</sequence>
<dbReference type="Pfam" id="PF00496">
    <property type="entry name" value="SBP_bac_5"/>
    <property type="match status" value="1"/>
</dbReference>
<dbReference type="SUPFAM" id="SSF53850">
    <property type="entry name" value="Periplasmic binding protein-like II"/>
    <property type="match status" value="1"/>
</dbReference>
<proteinExistence type="inferred from homology"/>
<dbReference type="AlphaFoldDB" id="A0A934IRS6"/>
<organism evidence="5 6">
    <name type="scientific">Acuticoccus mangrovi</name>
    <dbReference type="NCBI Taxonomy" id="2796142"/>
    <lineage>
        <taxon>Bacteria</taxon>
        <taxon>Pseudomonadati</taxon>
        <taxon>Pseudomonadota</taxon>
        <taxon>Alphaproteobacteria</taxon>
        <taxon>Hyphomicrobiales</taxon>
        <taxon>Amorphaceae</taxon>
        <taxon>Acuticoccus</taxon>
    </lineage>
</organism>
<gene>
    <name evidence="5" type="ORF">JCR33_14255</name>
</gene>
<name>A0A934IRS6_9HYPH</name>
<comment type="similarity">
    <text evidence="2">Belongs to the bacterial solute-binding protein 5 family.</text>
</comment>
<feature type="domain" description="Solute-binding protein family 5" evidence="4">
    <location>
        <begin position="105"/>
        <end position="514"/>
    </location>
</feature>
<dbReference type="InterPro" id="IPR000914">
    <property type="entry name" value="SBP_5_dom"/>
</dbReference>
<evidence type="ECO:0000256" key="1">
    <source>
        <dbReference type="ARBA" id="ARBA00004418"/>
    </source>
</evidence>
<accession>A0A934IRS6</accession>
<comment type="caution">
    <text evidence="5">The sequence shown here is derived from an EMBL/GenBank/DDBJ whole genome shotgun (WGS) entry which is preliminary data.</text>
</comment>
<dbReference type="CDD" id="cd08497">
    <property type="entry name" value="MbnE-like"/>
    <property type="match status" value="1"/>
</dbReference>
<keyword evidence="3" id="KW-0732">Signal</keyword>
<dbReference type="GO" id="GO:1904680">
    <property type="term" value="F:peptide transmembrane transporter activity"/>
    <property type="evidence" value="ECO:0007669"/>
    <property type="project" value="TreeGrafter"/>
</dbReference>
<dbReference type="InterPro" id="IPR039424">
    <property type="entry name" value="SBP_5"/>
</dbReference>